<sequence>MITLAEAEEIAAGWARGESERRGYECKPMVSEFELGFVVWTMQPSFVLPVPGDGVRTVIDRETGALSTYPGVSVAVVAELYRQRRPDVAARRRTADPEVELRRGVRRRPAPTTAAHLTVDGRVFIARGAKGDQRLDHHPLVADRLRAIEPGARVRGTERHAELIVVSDALYEADRARSAPLTPDEAREWLRAAEFQAFLVREQGDPLAGTPARPCESCLVTLVDLAVLPWPHLAFIEPLRPYSENVAQPGRFPDRMAGALADAGWRPTHRMVAEALADGIIADVVAITGRRHRHRPSPAARAAIMDFPGIFCGLRTPGIRRQVRWLALEPSAAAHTADTLGEFAEVLGAPLFPLGVEARGDAIVAIDERGRLFALDQGGEWYLGEDLDEGLISLLTGDGPAERVRDDGTW</sequence>
<comment type="caution">
    <text evidence="1">The sequence shown here is derived from an EMBL/GenBank/DDBJ whole genome shotgun (WGS) entry which is preliminary data.</text>
</comment>
<accession>A0A1K0F983</accession>
<keyword evidence="2" id="KW-1185">Reference proteome</keyword>
<name>A0A1K0F983_9ACTN</name>
<protein>
    <recommendedName>
        <fullName evidence="3">YwqJ-like deaminase</fullName>
    </recommendedName>
</protein>
<dbReference type="EMBL" id="MEIA01000574">
    <property type="protein sequence ID" value="OJF09393.1"/>
    <property type="molecule type" value="Genomic_DNA"/>
</dbReference>
<proteinExistence type="predicted"/>
<evidence type="ECO:0000313" key="2">
    <source>
        <dbReference type="Proteomes" id="UP000182486"/>
    </source>
</evidence>
<reference evidence="1 2" key="1">
    <citation type="submission" date="2016-09" db="EMBL/GenBank/DDBJ databases">
        <title>Couchioplanes caeruleus draft genome sequence.</title>
        <authorList>
            <person name="Sheehan J."/>
            <person name="Caffrey P."/>
        </authorList>
    </citation>
    <scope>NUCLEOTIDE SEQUENCE [LARGE SCALE GENOMIC DNA]</scope>
    <source>
        <strain evidence="1 2">DSM 43634</strain>
    </source>
</reference>
<evidence type="ECO:0000313" key="1">
    <source>
        <dbReference type="EMBL" id="OJF09393.1"/>
    </source>
</evidence>
<gene>
    <name evidence="1" type="ORF">BG844_37870</name>
</gene>
<dbReference type="InterPro" id="IPR025968">
    <property type="entry name" value="YwqJ_deaminase"/>
</dbReference>
<dbReference type="RefSeq" id="WP_071810282.1">
    <property type="nucleotide sequence ID" value="NZ_MEIA01000574.1"/>
</dbReference>
<evidence type="ECO:0008006" key="3">
    <source>
        <dbReference type="Google" id="ProtNLM"/>
    </source>
</evidence>
<organism evidence="1 2">
    <name type="scientific">Couchioplanes caeruleus subsp. caeruleus</name>
    <dbReference type="NCBI Taxonomy" id="56427"/>
    <lineage>
        <taxon>Bacteria</taxon>
        <taxon>Bacillati</taxon>
        <taxon>Actinomycetota</taxon>
        <taxon>Actinomycetes</taxon>
        <taxon>Micromonosporales</taxon>
        <taxon>Micromonosporaceae</taxon>
        <taxon>Couchioplanes</taxon>
    </lineage>
</organism>
<dbReference type="AlphaFoldDB" id="A0A1K0F983"/>
<dbReference type="InterPro" id="IPR025850">
    <property type="entry name" value="SUKH-3"/>
</dbReference>
<dbReference type="Pfam" id="PF14433">
    <property type="entry name" value="SUKH-3"/>
    <property type="match status" value="1"/>
</dbReference>
<dbReference type="Pfam" id="PF14431">
    <property type="entry name" value="YwqJ-deaminase"/>
    <property type="match status" value="1"/>
</dbReference>
<dbReference type="Proteomes" id="UP000182486">
    <property type="component" value="Unassembled WGS sequence"/>
</dbReference>